<keyword evidence="1" id="KW-1133">Transmembrane helix</keyword>
<organism evidence="3 4">
    <name type="scientific">Insolitispirillum peregrinum</name>
    <dbReference type="NCBI Taxonomy" id="80876"/>
    <lineage>
        <taxon>Bacteria</taxon>
        <taxon>Pseudomonadati</taxon>
        <taxon>Pseudomonadota</taxon>
        <taxon>Alphaproteobacteria</taxon>
        <taxon>Rhodospirillales</taxon>
        <taxon>Novispirillaceae</taxon>
        <taxon>Insolitispirillum</taxon>
    </lineage>
</organism>
<gene>
    <name evidence="3" type="ORF">SAMN05421779_1113</name>
</gene>
<keyword evidence="4" id="KW-1185">Reference proteome</keyword>
<protein>
    <recommendedName>
        <fullName evidence="2">Ancillary SecYEG translocon subunit/Cell division coordinator CpoB TPR domain-containing protein</fullName>
    </recommendedName>
</protein>
<evidence type="ECO:0000313" key="4">
    <source>
        <dbReference type="Proteomes" id="UP000185678"/>
    </source>
</evidence>
<name>A0A1N7Q5R0_9PROT</name>
<keyword evidence="1" id="KW-0812">Transmembrane</keyword>
<dbReference type="Proteomes" id="UP000185678">
    <property type="component" value="Unassembled WGS sequence"/>
</dbReference>
<dbReference type="InterPro" id="IPR018704">
    <property type="entry name" value="SecYEG/CpoB_TPR"/>
</dbReference>
<evidence type="ECO:0000256" key="1">
    <source>
        <dbReference type="SAM" id="Phobius"/>
    </source>
</evidence>
<sequence>MADNIPDPQQQALFREVDEELRHEQMHKLWKQYGPVAIAVSVLVVAVVAGYQGWKAWQSHQHMADAQTYEQALTLADAGKDADALTALTALASKGNDGAVALAQIQRAVLLQKDGKTSDALAIYKGIATGKGDTILRSVAALRYALLGMDNGVSSDDINTLITPLAAPGLPFDHSARQVQALLALKEGRSDDARKLLQDLVDDASTPQGIRSRANILLQSLDSTPAAK</sequence>
<evidence type="ECO:0000259" key="2">
    <source>
        <dbReference type="Pfam" id="PF09976"/>
    </source>
</evidence>
<dbReference type="RefSeq" id="WP_175617131.1">
    <property type="nucleotide sequence ID" value="NZ_FTOA01000011.1"/>
</dbReference>
<dbReference type="InterPro" id="IPR011990">
    <property type="entry name" value="TPR-like_helical_dom_sf"/>
</dbReference>
<dbReference type="EMBL" id="FTOA01000011">
    <property type="protein sequence ID" value="SIT18171.1"/>
    <property type="molecule type" value="Genomic_DNA"/>
</dbReference>
<evidence type="ECO:0000313" key="3">
    <source>
        <dbReference type="EMBL" id="SIT18171.1"/>
    </source>
</evidence>
<feature type="transmembrane region" description="Helical" evidence="1">
    <location>
        <begin position="33"/>
        <end position="54"/>
    </location>
</feature>
<dbReference type="Gene3D" id="1.25.40.10">
    <property type="entry name" value="Tetratricopeptide repeat domain"/>
    <property type="match status" value="1"/>
</dbReference>
<accession>A0A1N7Q5R0</accession>
<dbReference type="STRING" id="80876.SAMN05421779_1113"/>
<keyword evidence="1" id="KW-0472">Membrane</keyword>
<proteinExistence type="predicted"/>
<reference evidence="3 4" key="1">
    <citation type="submission" date="2017-01" db="EMBL/GenBank/DDBJ databases">
        <authorList>
            <person name="Mah S.A."/>
            <person name="Swanson W.J."/>
            <person name="Moy G.W."/>
            <person name="Vacquier V.D."/>
        </authorList>
    </citation>
    <scope>NUCLEOTIDE SEQUENCE [LARGE SCALE GENOMIC DNA]</scope>
    <source>
        <strain evidence="3 4">DSM 11589</strain>
    </source>
</reference>
<feature type="domain" description="Ancillary SecYEG translocon subunit/Cell division coordinator CpoB TPR" evidence="2">
    <location>
        <begin position="29"/>
        <end position="206"/>
    </location>
</feature>
<dbReference type="Pfam" id="PF09976">
    <property type="entry name" value="TPR_21"/>
    <property type="match status" value="1"/>
</dbReference>
<dbReference type="AlphaFoldDB" id="A0A1N7Q5R0"/>